<gene>
    <name evidence="1" type="ORF">SAMN05216325_105155</name>
</gene>
<dbReference type="EMBL" id="FOCP01000005">
    <property type="protein sequence ID" value="SEM99044.1"/>
    <property type="molecule type" value="Genomic_DNA"/>
</dbReference>
<sequence length="82" mass="9694">MFQLPVSCSVFCTVTKLNVSTYYSGFFQIVNTNCSMQLDIMLANDHLTIRECFVLDSGNVLFSYQAKFYFYLRKTIRFLRYK</sequence>
<reference evidence="1 2" key="1">
    <citation type="submission" date="2016-10" db="EMBL/GenBank/DDBJ databases">
        <authorList>
            <person name="de Groot N.N."/>
        </authorList>
    </citation>
    <scope>NUCLEOTIDE SEQUENCE [LARGE SCALE GENOMIC DNA]</scope>
    <source>
        <strain evidence="1 2">Nm22</strain>
    </source>
</reference>
<dbReference type="Proteomes" id="UP000199459">
    <property type="component" value="Unassembled WGS sequence"/>
</dbReference>
<proteinExistence type="predicted"/>
<name>A0A1H8CX71_9PROT</name>
<accession>A0A1H8CX71</accession>
<evidence type="ECO:0000313" key="1">
    <source>
        <dbReference type="EMBL" id="SEM99044.1"/>
    </source>
</evidence>
<evidence type="ECO:0000313" key="2">
    <source>
        <dbReference type="Proteomes" id="UP000199459"/>
    </source>
</evidence>
<protein>
    <submittedName>
        <fullName evidence="1">Uncharacterized protein</fullName>
    </submittedName>
</protein>
<dbReference type="AlphaFoldDB" id="A0A1H8CX71"/>
<organism evidence="1 2">
    <name type="scientific">Nitrosomonas marina</name>
    <dbReference type="NCBI Taxonomy" id="917"/>
    <lineage>
        <taxon>Bacteria</taxon>
        <taxon>Pseudomonadati</taxon>
        <taxon>Pseudomonadota</taxon>
        <taxon>Betaproteobacteria</taxon>
        <taxon>Nitrosomonadales</taxon>
        <taxon>Nitrosomonadaceae</taxon>
        <taxon>Nitrosomonas</taxon>
    </lineage>
</organism>